<dbReference type="EMBL" id="CM017322">
    <property type="protein sequence ID" value="KAE8009373.1"/>
    <property type="molecule type" value="Genomic_DNA"/>
</dbReference>
<protein>
    <recommendedName>
        <fullName evidence="4">DUF4228 domain-containing protein</fullName>
    </recommendedName>
</protein>
<gene>
    <name evidence="2" type="ORF">FH972_005813</name>
</gene>
<proteinExistence type="predicted"/>
<dbReference type="Proteomes" id="UP000327013">
    <property type="component" value="Chromosome 2"/>
</dbReference>
<evidence type="ECO:0000313" key="3">
    <source>
        <dbReference type="Proteomes" id="UP000327013"/>
    </source>
</evidence>
<evidence type="ECO:0000256" key="1">
    <source>
        <dbReference type="SAM" id="MobiDB-lite"/>
    </source>
</evidence>
<organism evidence="2 3">
    <name type="scientific">Carpinus fangiana</name>
    <dbReference type="NCBI Taxonomy" id="176857"/>
    <lineage>
        <taxon>Eukaryota</taxon>
        <taxon>Viridiplantae</taxon>
        <taxon>Streptophyta</taxon>
        <taxon>Embryophyta</taxon>
        <taxon>Tracheophyta</taxon>
        <taxon>Spermatophyta</taxon>
        <taxon>Magnoliopsida</taxon>
        <taxon>eudicotyledons</taxon>
        <taxon>Gunneridae</taxon>
        <taxon>Pentapetalae</taxon>
        <taxon>rosids</taxon>
        <taxon>fabids</taxon>
        <taxon>Fagales</taxon>
        <taxon>Betulaceae</taxon>
        <taxon>Carpinus</taxon>
    </lineage>
</organism>
<accession>A0A5N6QTC0</accession>
<keyword evidence="3" id="KW-1185">Reference proteome</keyword>
<reference evidence="2 3" key="1">
    <citation type="submission" date="2019-06" db="EMBL/GenBank/DDBJ databases">
        <title>A chromosomal-level reference genome of Carpinus fangiana (Coryloideae, Betulaceae).</title>
        <authorList>
            <person name="Yang X."/>
            <person name="Wang Z."/>
            <person name="Zhang L."/>
            <person name="Hao G."/>
            <person name="Liu J."/>
            <person name="Yang Y."/>
        </authorList>
    </citation>
    <scope>NUCLEOTIDE SEQUENCE [LARGE SCALE GENOMIC DNA]</scope>
    <source>
        <strain evidence="2">Cfa_2016G</strain>
        <tissue evidence="2">Leaf</tissue>
    </source>
</reference>
<sequence>MGNYVSCCFPQSLGAQTAKLFDVHGNLQQVKLPLKAAELMLEQPGYAIAPVEELRQTQRISAMKADDELSAGKVYLLVPTGKVHCKVSELEMAIIELACKKRASMLKPSGSKVSPATSAAEPTEAGEDDDVNSFGGDQVAGLPGHQLWNYKRWSPVLEPISEAL</sequence>
<dbReference type="Pfam" id="PF14009">
    <property type="entry name" value="PADRE"/>
    <property type="match status" value="1"/>
</dbReference>
<dbReference type="PANTHER" id="PTHR33052">
    <property type="entry name" value="DUF4228 DOMAIN PROTEIN-RELATED"/>
    <property type="match status" value="1"/>
</dbReference>
<feature type="region of interest" description="Disordered" evidence="1">
    <location>
        <begin position="107"/>
        <end position="136"/>
    </location>
</feature>
<dbReference type="InterPro" id="IPR025322">
    <property type="entry name" value="PADRE_dom"/>
</dbReference>
<name>A0A5N6QTC0_9ROSI</name>
<evidence type="ECO:0008006" key="4">
    <source>
        <dbReference type="Google" id="ProtNLM"/>
    </source>
</evidence>
<evidence type="ECO:0000313" key="2">
    <source>
        <dbReference type="EMBL" id="KAE8009373.1"/>
    </source>
</evidence>
<dbReference type="OrthoDB" id="777898at2759"/>
<dbReference type="AlphaFoldDB" id="A0A5N6QTC0"/>